<dbReference type="SMART" id="SM00448">
    <property type="entry name" value="REC"/>
    <property type="match status" value="1"/>
</dbReference>
<feature type="domain" description="Sigma-54 factor interaction" evidence="6">
    <location>
        <begin position="143"/>
        <end position="374"/>
    </location>
</feature>
<dbReference type="GO" id="GO:0000160">
    <property type="term" value="P:phosphorelay signal transduction system"/>
    <property type="evidence" value="ECO:0007669"/>
    <property type="project" value="InterPro"/>
</dbReference>
<dbReference type="PRINTS" id="PR01590">
    <property type="entry name" value="HTHFIS"/>
</dbReference>
<dbReference type="RefSeq" id="WP_015724422.1">
    <property type="nucleotide sequence ID" value="NC_014972.1"/>
</dbReference>
<evidence type="ECO:0000256" key="2">
    <source>
        <dbReference type="ARBA" id="ARBA00022840"/>
    </source>
</evidence>
<dbReference type="Pfam" id="PF02954">
    <property type="entry name" value="HTH_8"/>
    <property type="match status" value="1"/>
</dbReference>
<dbReference type="Pfam" id="PF00072">
    <property type="entry name" value="Response_reg"/>
    <property type="match status" value="1"/>
</dbReference>
<evidence type="ECO:0000313" key="8">
    <source>
        <dbReference type="EMBL" id="ADW17881.1"/>
    </source>
</evidence>
<keyword evidence="3" id="KW-0805">Transcription regulation</keyword>
<dbReference type="InterPro" id="IPR009057">
    <property type="entry name" value="Homeodomain-like_sf"/>
</dbReference>
<dbReference type="GO" id="GO:0006355">
    <property type="term" value="P:regulation of DNA-templated transcription"/>
    <property type="evidence" value="ECO:0007669"/>
    <property type="project" value="InterPro"/>
</dbReference>
<dbReference type="FunFam" id="3.40.50.300:FF:000006">
    <property type="entry name" value="DNA-binding transcriptional regulator NtrC"/>
    <property type="match status" value="1"/>
</dbReference>
<dbReference type="InterPro" id="IPR025662">
    <property type="entry name" value="Sigma_54_int_dom_ATP-bd_1"/>
</dbReference>
<dbReference type="CDD" id="cd00009">
    <property type="entry name" value="AAA"/>
    <property type="match status" value="1"/>
</dbReference>
<keyword evidence="9" id="KW-1185">Reference proteome</keyword>
<dbReference type="SUPFAM" id="SSF52540">
    <property type="entry name" value="P-loop containing nucleoside triphosphate hydrolases"/>
    <property type="match status" value="1"/>
</dbReference>
<dbReference type="Gene3D" id="1.10.8.60">
    <property type="match status" value="1"/>
</dbReference>
<dbReference type="Gene3D" id="1.10.10.60">
    <property type="entry name" value="Homeodomain-like"/>
    <property type="match status" value="1"/>
</dbReference>
<dbReference type="PROSITE" id="PS50045">
    <property type="entry name" value="SIGMA54_INTERACT_4"/>
    <property type="match status" value="1"/>
</dbReference>
<dbReference type="InterPro" id="IPR001789">
    <property type="entry name" value="Sig_transdc_resp-reg_receiver"/>
</dbReference>
<dbReference type="SMART" id="SM00382">
    <property type="entry name" value="AAA"/>
    <property type="match status" value="1"/>
</dbReference>
<dbReference type="Gene3D" id="3.40.50.300">
    <property type="entry name" value="P-loop containing nucleotide triphosphate hydrolases"/>
    <property type="match status" value="1"/>
</dbReference>
<organism evidence="8 9">
    <name type="scientific">Desulfobulbus propionicus (strain ATCC 33891 / DSM 2032 / VKM B-1956 / 1pr3)</name>
    <dbReference type="NCBI Taxonomy" id="577650"/>
    <lineage>
        <taxon>Bacteria</taxon>
        <taxon>Pseudomonadati</taxon>
        <taxon>Thermodesulfobacteriota</taxon>
        <taxon>Desulfobulbia</taxon>
        <taxon>Desulfobulbales</taxon>
        <taxon>Desulfobulbaceae</taxon>
        <taxon>Desulfobulbus</taxon>
    </lineage>
</organism>
<protein>
    <submittedName>
        <fullName evidence="8">Two component, sigma54 specific, transcriptional regulator, Fis family</fullName>
    </submittedName>
</protein>
<dbReference type="InterPro" id="IPR025943">
    <property type="entry name" value="Sigma_54_int_dom_ATP-bd_2"/>
</dbReference>
<dbReference type="SUPFAM" id="SSF46689">
    <property type="entry name" value="Homeodomain-like"/>
    <property type="match status" value="1"/>
</dbReference>
<keyword evidence="5" id="KW-0597">Phosphoprotein</keyword>
<evidence type="ECO:0000256" key="5">
    <source>
        <dbReference type="PROSITE-ProRule" id="PRU00169"/>
    </source>
</evidence>
<dbReference type="SUPFAM" id="SSF52172">
    <property type="entry name" value="CheY-like"/>
    <property type="match status" value="1"/>
</dbReference>
<feature type="domain" description="Response regulatory" evidence="7">
    <location>
        <begin position="5"/>
        <end position="118"/>
    </location>
</feature>
<dbReference type="PANTHER" id="PTHR32071">
    <property type="entry name" value="TRANSCRIPTIONAL REGULATORY PROTEIN"/>
    <property type="match status" value="1"/>
</dbReference>
<dbReference type="InterPro" id="IPR058031">
    <property type="entry name" value="AAA_lid_NorR"/>
</dbReference>
<evidence type="ECO:0000259" key="7">
    <source>
        <dbReference type="PROSITE" id="PS50110"/>
    </source>
</evidence>
<evidence type="ECO:0000256" key="4">
    <source>
        <dbReference type="ARBA" id="ARBA00023163"/>
    </source>
</evidence>
<dbReference type="InterPro" id="IPR027417">
    <property type="entry name" value="P-loop_NTPase"/>
</dbReference>
<dbReference type="Proteomes" id="UP000006365">
    <property type="component" value="Chromosome"/>
</dbReference>
<proteinExistence type="predicted"/>
<reference evidence="8 9" key="1">
    <citation type="journal article" date="2011" name="Stand. Genomic Sci.">
        <title>Complete genome sequence of Desulfobulbus propionicus type strain (1pr3).</title>
        <authorList>
            <person name="Pagani I."/>
            <person name="Lapidus A."/>
            <person name="Nolan M."/>
            <person name="Lucas S."/>
            <person name="Hammon N."/>
            <person name="Deshpande S."/>
            <person name="Cheng J.F."/>
            <person name="Chertkov O."/>
            <person name="Davenport K."/>
            <person name="Tapia R."/>
            <person name="Han C."/>
            <person name="Goodwin L."/>
            <person name="Pitluck S."/>
            <person name="Liolios K."/>
            <person name="Mavromatis K."/>
            <person name="Ivanova N."/>
            <person name="Mikhailova N."/>
            <person name="Pati A."/>
            <person name="Chen A."/>
            <person name="Palaniappan K."/>
            <person name="Land M."/>
            <person name="Hauser L."/>
            <person name="Chang Y.J."/>
            <person name="Jeffries C.D."/>
            <person name="Detter J.C."/>
            <person name="Brambilla E."/>
            <person name="Kannan K.P."/>
            <person name="Djao O.D."/>
            <person name="Rohde M."/>
            <person name="Pukall R."/>
            <person name="Spring S."/>
            <person name="Goker M."/>
            <person name="Sikorski J."/>
            <person name="Woyke T."/>
            <person name="Bristow J."/>
            <person name="Eisen J.A."/>
            <person name="Markowitz V."/>
            <person name="Hugenholtz P."/>
            <person name="Kyrpides N.C."/>
            <person name="Klenk H.P."/>
        </authorList>
    </citation>
    <scope>NUCLEOTIDE SEQUENCE [LARGE SCALE GENOMIC DNA]</scope>
    <source>
        <strain evidence="9">ATCC 33891 / DSM 2032 / 1pr3</strain>
    </source>
</reference>
<accession>A0A7U4DP91</accession>
<dbReference type="GO" id="GO:0043565">
    <property type="term" value="F:sequence-specific DNA binding"/>
    <property type="evidence" value="ECO:0007669"/>
    <property type="project" value="InterPro"/>
</dbReference>
<keyword evidence="2" id="KW-0067">ATP-binding</keyword>
<evidence type="ECO:0000259" key="6">
    <source>
        <dbReference type="PROSITE" id="PS50045"/>
    </source>
</evidence>
<gene>
    <name evidence="8" type="ordered locus">Despr_1731</name>
</gene>
<dbReference type="EMBL" id="CP002364">
    <property type="protein sequence ID" value="ADW17881.1"/>
    <property type="molecule type" value="Genomic_DNA"/>
</dbReference>
<dbReference type="InterPro" id="IPR003593">
    <property type="entry name" value="AAA+_ATPase"/>
</dbReference>
<dbReference type="GO" id="GO:0005524">
    <property type="term" value="F:ATP binding"/>
    <property type="evidence" value="ECO:0007669"/>
    <property type="project" value="UniProtKB-KW"/>
</dbReference>
<dbReference type="Gene3D" id="3.40.50.2300">
    <property type="match status" value="1"/>
</dbReference>
<dbReference type="InterPro" id="IPR002078">
    <property type="entry name" value="Sigma_54_int"/>
</dbReference>
<feature type="modified residue" description="4-aspartylphosphate" evidence="5">
    <location>
        <position position="53"/>
    </location>
</feature>
<dbReference type="PROSITE" id="PS00676">
    <property type="entry name" value="SIGMA54_INTERACT_2"/>
    <property type="match status" value="1"/>
</dbReference>
<dbReference type="PANTHER" id="PTHR32071:SF113">
    <property type="entry name" value="ALGINATE BIOSYNTHESIS TRANSCRIPTIONAL REGULATORY PROTEIN ALGB"/>
    <property type="match status" value="1"/>
</dbReference>
<dbReference type="Pfam" id="PF00158">
    <property type="entry name" value="Sigma54_activat"/>
    <property type="match status" value="1"/>
</dbReference>
<keyword evidence="1" id="KW-0547">Nucleotide-binding</keyword>
<evidence type="ECO:0000256" key="3">
    <source>
        <dbReference type="ARBA" id="ARBA00023015"/>
    </source>
</evidence>
<dbReference type="AlphaFoldDB" id="A0A7U4DP91"/>
<dbReference type="InterPro" id="IPR011006">
    <property type="entry name" value="CheY-like_superfamily"/>
</dbReference>
<sequence length="457" mass="51712">MYRYTILIVDDDRLLQNALKNILDEHYTPVIAGSGEEALRILKKTPVDLVLLDIRLPGMDGIETLQRIKAMAKELVVIMMTAFEDVATVITSMKLGAHDYLVKPLEMEMLELVLAKALDTVRLKKEVEELRQGYLRQFNIEQIVGESEEIKQVFAFAEKVAKGHDTTVLIEGESGVGKEVIARMIHHRSNRFAKPFVGINCGAISRELLESELFGYGKGAFTGGLQEGKKGKIEMADNGTLLLDEIGELQPAAQVKLLRFLEEREFYPVGSTQKKKVDVRIIAATNRSLEEQVRAGAFREDLFYRLNVARVTVPPLAQRQADIIPLAVVFMHKFNQKFGKNFRRISLQARNMLVEYPWRGNIRELKNAVERVVLMEEGETIEADHLAFLGITLHAPLPRKATRIRIPPEGINLDQMIRDLIVQALEMSGGNRTRAAKLLGISRPTLIYRIEKHRIEV</sequence>
<dbReference type="KEGG" id="dpr:Despr_1731"/>
<evidence type="ECO:0000256" key="1">
    <source>
        <dbReference type="ARBA" id="ARBA00022741"/>
    </source>
</evidence>
<dbReference type="InterPro" id="IPR002197">
    <property type="entry name" value="HTH_Fis"/>
</dbReference>
<evidence type="ECO:0000313" key="9">
    <source>
        <dbReference type="Proteomes" id="UP000006365"/>
    </source>
</evidence>
<dbReference type="PROSITE" id="PS00675">
    <property type="entry name" value="SIGMA54_INTERACT_1"/>
    <property type="match status" value="1"/>
</dbReference>
<dbReference type="Pfam" id="PF25601">
    <property type="entry name" value="AAA_lid_14"/>
    <property type="match status" value="1"/>
</dbReference>
<dbReference type="PROSITE" id="PS50110">
    <property type="entry name" value="RESPONSE_REGULATORY"/>
    <property type="match status" value="1"/>
</dbReference>
<name>A0A7U4DP91_DESPD</name>
<keyword evidence="4" id="KW-0804">Transcription</keyword>